<dbReference type="Proteomes" id="UP001147746">
    <property type="component" value="Unassembled WGS sequence"/>
</dbReference>
<comment type="caution">
    <text evidence="1">The sequence shown here is derived from an EMBL/GenBank/DDBJ whole genome shotgun (WGS) entry which is preliminary data.</text>
</comment>
<sequence length="60" mass="6480">MTLMTTGQAAQTGFNNALTLGRAARVDHHVATDHRSSQPERVRLAHLARTPVVLHGLPLS</sequence>
<accession>A0A9W9HIB6</accession>
<name>A0A9W9HIB6_9EURO</name>
<reference evidence="1" key="1">
    <citation type="submission" date="2022-12" db="EMBL/GenBank/DDBJ databases">
        <authorList>
            <person name="Petersen C."/>
        </authorList>
    </citation>
    <scope>NUCLEOTIDE SEQUENCE</scope>
    <source>
        <strain evidence="1">IBT 21472</strain>
    </source>
</reference>
<protein>
    <submittedName>
        <fullName evidence="1">Uncharacterized protein</fullName>
    </submittedName>
</protein>
<dbReference type="EMBL" id="JAPZBO010000002">
    <property type="protein sequence ID" value="KAJ5323689.1"/>
    <property type="molecule type" value="Genomic_DNA"/>
</dbReference>
<evidence type="ECO:0000313" key="2">
    <source>
        <dbReference type="Proteomes" id="UP001147746"/>
    </source>
</evidence>
<reference evidence="1" key="2">
    <citation type="journal article" date="2023" name="IMA Fungus">
        <title>Comparative genomic study of the Penicillium genus elucidates a diverse pangenome and 15 lateral gene transfer events.</title>
        <authorList>
            <person name="Petersen C."/>
            <person name="Sorensen T."/>
            <person name="Nielsen M.R."/>
            <person name="Sondergaard T.E."/>
            <person name="Sorensen J.L."/>
            <person name="Fitzpatrick D.A."/>
            <person name="Frisvad J.C."/>
            <person name="Nielsen K.L."/>
        </authorList>
    </citation>
    <scope>NUCLEOTIDE SEQUENCE</scope>
    <source>
        <strain evidence="1">IBT 21472</strain>
    </source>
</reference>
<organism evidence="1 2">
    <name type="scientific">Penicillium atrosanguineum</name>
    <dbReference type="NCBI Taxonomy" id="1132637"/>
    <lineage>
        <taxon>Eukaryota</taxon>
        <taxon>Fungi</taxon>
        <taxon>Dikarya</taxon>
        <taxon>Ascomycota</taxon>
        <taxon>Pezizomycotina</taxon>
        <taxon>Eurotiomycetes</taxon>
        <taxon>Eurotiomycetidae</taxon>
        <taxon>Eurotiales</taxon>
        <taxon>Aspergillaceae</taxon>
        <taxon>Penicillium</taxon>
    </lineage>
</organism>
<evidence type="ECO:0000313" key="1">
    <source>
        <dbReference type="EMBL" id="KAJ5323689.1"/>
    </source>
</evidence>
<keyword evidence="2" id="KW-1185">Reference proteome</keyword>
<proteinExistence type="predicted"/>
<dbReference type="AlphaFoldDB" id="A0A9W9HIB6"/>
<gene>
    <name evidence="1" type="ORF">N7476_002289</name>
</gene>